<keyword evidence="6 7" id="KW-0472">Membrane</keyword>
<name>A0ABY8JIQ5_9BRAD</name>
<evidence type="ECO:0000256" key="3">
    <source>
        <dbReference type="ARBA" id="ARBA00022692"/>
    </source>
</evidence>
<evidence type="ECO:0000256" key="4">
    <source>
        <dbReference type="ARBA" id="ARBA00022748"/>
    </source>
</evidence>
<evidence type="ECO:0000313" key="10">
    <source>
        <dbReference type="Proteomes" id="UP001221546"/>
    </source>
</evidence>
<comment type="subcellular location">
    <subcellularLocation>
        <location evidence="1">Membrane</location>
        <topology evidence="1">Multi-pass membrane protein</topology>
    </subcellularLocation>
</comment>
<dbReference type="Pfam" id="PF02683">
    <property type="entry name" value="DsbD_TM"/>
    <property type="match status" value="1"/>
</dbReference>
<evidence type="ECO:0000256" key="6">
    <source>
        <dbReference type="ARBA" id="ARBA00023136"/>
    </source>
</evidence>
<feature type="domain" description="Cytochrome C biogenesis protein transmembrane" evidence="8">
    <location>
        <begin position="3"/>
        <end position="228"/>
    </location>
</feature>
<keyword evidence="3 7" id="KW-0812">Transmembrane</keyword>
<feature type="transmembrane region" description="Helical" evidence="7">
    <location>
        <begin position="219"/>
        <end position="243"/>
    </location>
</feature>
<proteinExistence type="inferred from homology"/>
<evidence type="ECO:0000256" key="2">
    <source>
        <dbReference type="ARBA" id="ARBA00006143"/>
    </source>
</evidence>
<feature type="transmembrane region" description="Helical" evidence="7">
    <location>
        <begin position="180"/>
        <end position="198"/>
    </location>
</feature>
<feature type="transmembrane region" description="Helical" evidence="7">
    <location>
        <begin position="42"/>
        <end position="61"/>
    </location>
</feature>
<reference evidence="9 10" key="1">
    <citation type="submission" date="2023-04" db="EMBL/GenBank/DDBJ databases">
        <title>Australian commercial rhizobial inoculants.</title>
        <authorList>
            <person name="Kohlmeier M.G."/>
            <person name="O'Hara G.W."/>
            <person name="Colombi E."/>
            <person name="Ramsay J.P."/>
            <person name="Terpolilli J."/>
        </authorList>
    </citation>
    <scope>NUCLEOTIDE SEQUENCE [LARGE SCALE GENOMIC DNA]</scope>
    <source>
        <strain evidence="9 10">CB627</strain>
    </source>
</reference>
<dbReference type="PANTHER" id="PTHR31272:SF9">
    <property type="entry name" value="BLL1027 PROTEIN"/>
    <property type="match status" value="1"/>
</dbReference>
<evidence type="ECO:0000256" key="7">
    <source>
        <dbReference type="SAM" id="Phobius"/>
    </source>
</evidence>
<dbReference type="InterPro" id="IPR003834">
    <property type="entry name" value="Cyt_c_assmbl_TM_dom"/>
</dbReference>
<protein>
    <submittedName>
        <fullName evidence="9">Cytochrome c biogenesis CcdA family protein</fullName>
    </submittedName>
</protein>
<accession>A0ABY8JIQ5</accession>
<organism evidence="9 10">
    <name type="scientific">Bradyrhizobium brasilense</name>
    <dbReference type="NCBI Taxonomy" id="1419277"/>
    <lineage>
        <taxon>Bacteria</taxon>
        <taxon>Pseudomonadati</taxon>
        <taxon>Pseudomonadota</taxon>
        <taxon>Alphaproteobacteria</taxon>
        <taxon>Hyphomicrobiales</taxon>
        <taxon>Nitrobacteraceae</taxon>
        <taxon>Bradyrhizobium</taxon>
    </lineage>
</organism>
<keyword evidence="4" id="KW-0201">Cytochrome c-type biogenesis</keyword>
<evidence type="ECO:0000313" key="9">
    <source>
        <dbReference type="EMBL" id="WFU64639.1"/>
    </source>
</evidence>
<sequence length="253" mass="26236">MTMLSLALALLAGVATVAAPCTLPMLPILLGVSIGQTGKARPAMIALGFVMSFSAVALLLSAITRAFDFDPNVLRTGAAVLLAGFGLLMIWPAPFEWLSIRLTGATKAFSSEVDTGSRQENTSKQGGSLGHAAPSQSLFGGFVLGSTLGLVWTPCAGPVLGSILTIVATSKDTAWASLQLVTYAIGAAIPMLAIAYGGQAVTTRARSMARIAPRLQQGFGVVIVAFAALSYLQYDTLIVAWLTQFYPNGQIGL</sequence>
<comment type="similarity">
    <text evidence="2">Belongs to the DsbD family.</text>
</comment>
<evidence type="ECO:0000256" key="1">
    <source>
        <dbReference type="ARBA" id="ARBA00004141"/>
    </source>
</evidence>
<dbReference type="Proteomes" id="UP001221546">
    <property type="component" value="Chromosome"/>
</dbReference>
<dbReference type="InterPro" id="IPR051790">
    <property type="entry name" value="Cytochrome_c-biogenesis_DsbD"/>
</dbReference>
<feature type="transmembrane region" description="Helical" evidence="7">
    <location>
        <begin position="73"/>
        <end position="93"/>
    </location>
</feature>
<keyword evidence="5 7" id="KW-1133">Transmembrane helix</keyword>
<keyword evidence="10" id="KW-1185">Reference proteome</keyword>
<gene>
    <name evidence="9" type="ORF">QA636_03505</name>
</gene>
<dbReference type="EMBL" id="CP121646">
    <property type="protein sequence ID" value="WFU64639.1"/>
    <property type="molecule type" value="Genomic_DNA"/>
</dbReference>
<evidence type="ECO:0000256" key="5">
    <source>
        <dbReference type="ARBA" id="ARBA00022989"/>
    </source>
</evidence>
<dbReference type="PANTHER" id="PTHR31272">
    <property type="entry name" value="CYTOCHROME C-TYPE BIOGENESIS PROTEIN HI_1454-RELATED"/>
    <property type="match status" value="1"/>
</dbReference>
<evidence type="ECO:0000259" key="8">
    <source>
        <dbReference type="Pfam" id="PF02683"/>
    </source>
</evidence>